<name>A0A182CXB7_BLAVI</name>
<evidence type="ECO:0000259" key="5">
    <source>
        <dbReference type="Pfam" id="PF02541"/>
    </source>
</evidence>
<evidence type="ECO:0000313" key="7">
    <source>
        <dbReference type="EMBL" id="BAR97830.1"/>
    </source>
</evidence>
<dbReference type="CDD" id="cd24052">
    <property type="entry name" value="ASKHA_NBD_HpPPX-GppA-like"/>
    <property type="match status" value="1"/>
</dbReference>
<accession>A0A182CXB7</accession>
<dbReference type="InterPro" id="IPR043129">
    <property type="entry name" value="ATPase_NBD"/>
</dbReference>
<dbReference type="PANTHER" id="PTHR30005:SF0">
    <property type="entry name" value="RETROGRADE REGULATION PROTEIN 2"/>
    <property type="match status" value="1"/>
</dbReference>
<dbReference type="EMBL" id="AP014854">
    <property type="protein sequence ID" value="BAR97830.1"/>
    <property type="molecule type" value="Genomic_DNA"/>
</dbReference>
<feature type="domain" description="Exopolyphosphatase C-terminal" evidence="6">
    <location>
        <begin position="321"/>
        <end position="502"/>
    </location>
</feature>
<evidence type="ECO:0000256" key="4">
    <source>
        <dbReference type="ARBA" id="ARBA00047607"/>
    </source>
</evidence>
<dbReference type="InterPro" id="IPR022371">
    <property type="entry name" value="Exopolyphosphatase"/>
</dbReference>
<comment type="catalytic activity">
    <reaction evidence="4">
        <text>[phosphate](n) + H2O = [phosphate](n-1) + phosphate + H(+)</text>
        <dbReference type="Rhea" id="RHEA:21528"/>
        <dbReference type="Rhea" id="RHEA-COMP:9859"/>
        <dbReference type="Rhea" id="RHEA-COMP:14279"/>
        <dbReference type="ChEBI" id="CHEBI:15377"/>
        <dbReference type="ChEBI" id="CHEBI:15378"/>
        <dbReference type="ChEBI" id="CHEBI:16838"/>
        <dbReference type="ChEBI" id="CHEBI:43474"/>
        <dbReference type="EC" id="3.6.1.11"/>
    </reaction>
</comment>
<evidence type="ECO:0000256" key="3">
    <source>
        <dbReference type="ARBA" id="ARBA00022801"/>
    </source>
</evidence>
<dbReference type="SUPFAM" id="SSF109604">
    <property type="entry name" value="HD-domain/PDEase-like"/>
    <property type="match status" value="1"/>
</dbReference>
<dbReference type="GO" id="GO:0006793">
    <property type="term" value="P:phosphorus metabolic process"/>
    <property type="evidence" value="ECO:0007669"/>
    <property type="project" value="InterPro"/>
</dbReference>
<dbReference type="GO" id="GO:0004309">
    <property type="term" value="F:exopolyphosphatase activity"/>
    <property type="evidence" value="ECO:0007669"/>
    <property type="project" value="UniProtKB-EC"/>
</dbReference>
<dbReference type="Gene3D" id="1.10.3210.10">
    <property type="entry name" value="Hypothetical protein af1432"/>
    <property type="match status" value="1"/>
</dbReference>
<dbReference type="InterPro" id="IPR050273">
    <property type="entry name" value="GppA/Ppx_hydrolase"/>
</dbReference>
<dbReference type="Pfam" id="PF21697">
    <property type="entry name" value="Ppx_C"/>
    <property type="match status" value="1"/>
</dbReference>
<evidence type="ECO:0000259" key="6">
    <source>
        <dbReference type="Pfam" id="PF21697"/>
    </source>
</evidence>
<evidence type="ECO:0000256" key="1">
    <source>
        <dbReference type="ARBA" id="ARBA00007125"/>
    </source>
</evidence>
<gene>
    <name evidence="7" type="ORF">BV133_237</name>
</gene>
<proteinExistence type="inferred from homology"/>
<dbReference type="PATRIC" id="fig|1079.8.peg.243"/>
<dbReference type="NCBIfam" id="TIGR03706">
    <property type="entry name" value="exo_poly_only"/>
    <property type="match status" value="1"/>
</dbReference>
<dbReference type="SUPFAM" id="SSF53067">
    <property type="entry name" value="Actin-like ATPase domain"/>
    <property type="match status" value="2"/>
</dbReference>
<dbReference type="EC" id="3.6.1.11" evidence="2"/>
<organism evidence="7">
    <name type="scientific">Blastochloris viridis</name>
    <name type="common">Rhodopseudomonas viridis</name>
    <dbReference type="NCBI Taxonomy" id="1079"/>
    <lineage>
        <taxon>Bacteria</taxon>
        <taxon>Pseudomonadati</taxon>
        <taxon>Pseudomonadota</taxon>
        <taxon>Alphaproteobacteria</taxon>
        <taxon>Hyphomicrobiales</taxon>
        <taxon>Blastochloridaceae</taxon>
        <taxon>Blastochloris</taxon>
    </lineage>
</organism>
<dbReference type="Gene3D" id="3.30.420.150">
    <property type="entry name" value="Exopolyphosphatase. Domain 2"/>
    <property type="match status" value="1"/>
</dbReference>
<feature type="domain" description="Ppx/GppA phosphatase N-terminal" evidence="5">
    <location>
        <begin position="34"/>
        <end position="313"/>
    </location>
</feature>
<dbReference type="Pfam" id="PF02541">
    <property type="entry name" value="Ppx-GppA"/>
    <property type="match status" value="1"/>
</dbReference>
<dbReference type="AlphaFoldDB" id="A0A182CXB7"/>
<comment type="similarity">
    <text evidence="1">Belongs to the GppA/Ppx family.</text>
</comment>
<dbReference type="InterPro" id="IPR048951">
    <property type="entry name" value="Ppx_C"/>
</dbReference>
<keyword evidence="3" id="KW-0378">Hydrolase</keyword>
<dbReference type="InterPro" id="IPR003695">
    <property type="entry name" value="Ppx_GppA_N"/>
</dbReference>
<dbReference type="PANTHER" id="PTHR30005">
    <property type="entry name" value="EXOPOLYPHOSPHATASE"/>
    <property type="match status" value="1"/>
</dbReference>
<evidence type="ECO:0000256" key="2">
    <source>
        <dbReference type="ARBA" id="ARBA00012451"/>
    </source>
</evidence>
<dbReference type="Gene3D" id="3.30.420.40">
    <property type="match status" value="1"/>
</dbReference>
<reference evidence="7" key="1">
    <citation type="journal article" date="2015" name="Genome Announc.">
        <title>Complete Genome Sequence of the Bacteriochlorophyll b-Producing Photosynthetic Bacterium Blastochloris viridis.</title>
        <authorList>
            <person name="Tsukatani Y."/>
            <person name="Hirose Y."/>
            <person name="Harada J."/>
            <person name="Misawa N."/>
            <person name="Mori K."/>
            <person name="Inoue K."/>
            <person name="Tamiaki H."/>
        </authorList>
    </citation>
    <scope>NUCLEOTIDE SEQUENCE [LARGE SCALE GENOMIC DNA]</scope>
    <source>
        <strain evidence="7">DSM 133</strain>
    </source>
</reference>
<sequence length="508" mass="54678">MPKLAAASEIARGRLSMGPPIAVIDIGSNSVRLVVYEAVSRSPTPVFNEKVLCGLGRNVATTGRLDVDAVDKALAALKRFRALCDTLRADRVHVLATAAARDAANGPEFIDRARDICRVDVELLSGKREAKLAALGVISGTYRPSGVVGDLGGGSLELADIDGHRVGAGVTLPLGGLALQDISGRSVKKAEKIVREALAGVPQLDELAGRTFYAVGGTWRALAKLHMEQRGYPLHVMHGYTLPTRAMVEFCRLLQRADPSTLSKIEAVSDARRALLPYGAVVLEHILRLGKPYEVMVSALGVREGLLFSLLPEEEQRLDPLLAAAEDLNQLRSRSPRHGRDLAAWSDRFMASTGFEETAEETRLRRAACLLADIGWRAHPDYRGEQSLNIIAHAAFVGIDHTARAFLALAVYFRHAGLSEDGLSPQLRELASPQALDHARILGASMRVAYLVSAAMPDVLPRAPLEVVHGKLVLRLDGELADLAGDRLLGRVRTLAKLIGREPVIAAG</sequence>
<protein>
    <recommendedName>
        <fullName evidence="2">exopolyphosphatase</fullName>
        <ecNumber evidence="2">3.6.1.11</ecNumber>
    </recommendedName>
</protein>